<evidence type="ECO:0000256" key="3">
    <source>
        <dbReference type="ARBA" id="ARBA00023082"/>
    </source>
</evidence>
<dbReference type="AlphaFoldDB" id="A0A3N1XRD4"/>
<dbReference type="EMBL" id="RJVG01000003">
    <property type="protein sequence ID" value="ROR29234.1"/>
    <property type="molecule type" value="Genomic_DNA"/>
</dbReference>
<dbReference type="RefSeq" id="WP_123608683.1">
    <property type="nucleotide sequence ID" value="NZ_RJVG01000003.1"/>
</dbReference>
<evidence type="ECO:0000313" key="9">
    <source>
        <dbReference type="Proteomes" id="UP000273083"/>
    </source>
</evidence>
<comment type="similarity">
    <text evidence="1">Belongs to the sigma-70 factor family. ECF subfamily.</text>
</comment>
<dbReference type="PANTHER" id="PTHR43133">
    <property type="entry name" value="RNA POLYMERASE ECF-TYPE SIGMA FACTO"/>
    <property type="match status" value="1"/>
</dbReference>
<dbReference type="Proteomes" id="UP000273083">
    <property type="component" value="Unassembled WGS sequence"/>
</dbReference>
<dbReference type="GO" id="GO:0006352">
    <property type="term" value="P:DNA-templated transcription initiation"/>
    <property type="evidence" value="ECO:0007669"/>
    <property type="project" value="InterPro"/>
</dbReference>
<dbReference type="InterPro" id="IPR039425">
    <property type="entry name" value="RNA_pol_sigma-70-like"/>
</dbReference>
<sequence length="163" mass="19360">MKNHELKLIYEKYYKPLFLYALSLTKNKQDAEDLVQSTFLKALLSYQNTGSIRYWLTKVLRNEFLNQCQNKKRILDEGSIDLDILESDMCVLNEIIQNEEKRILLYTIMQLPILQKEILIESIYFNLTDEEISSSHNISKENVRQIRSRGKRKVIEILKEDTL</sequence>
<dbReference type="GO" id="GO:0016987">
    <property type="term" value="F:sigma factor activity"/>
    <property type="evidence" value="ECO:0007669"/>
    <property type="project" value="UniProtKB-KW"/>
</dbReference>
<keyword evidence="9" id="KW-1185">Reference proteome</keyword>
<dbReference type="InterPro" id="IPR013325">
    <property type="entry name" value="RNA_pol_sigma_r2"/>
</dbReference>
<protein>
    <submittedName>
        <fullName evidence="8">RNA polymerase sigma factor (Sigma-70 family)</fullName>
    </submittedName>
</protein>
<dbReference type="InterPro" id="IPR007627">
    <property type="entry name" value="RNA_pol_sigma70_r2"/>
</dbReference>
<keyword evidence="2" id="KW-0805">Transcription regulation</keyword>
<feature type="domain" description="RNA polymerase sigma-70 region 2" evidence="6">
    <location>
        <begin position="9"/>
        <end position="73"/>
    </location>
</feature>
<dbReference type="SUPFAM" id="SSF88659">
    <property type="entry name" value="Sigma3 and sigma4 domains of RNA polymerase sigma factors"/>
    <property type="match status" value="1"/>
</dbReference>
<dbReference type="OrthoDB" id="9795666at2"/>
<dbReference type="InterPro" id="IPR036388">
    <property type="entry name" value="WH-like_DNA-bd_sf"/>
</dbReference>
<evidence type="ECO:0000259" key="6">
    <source>
        <dbReference type="Pfam" id="PF04542"/>
    </source>
</evidence>
<dbReference type="NCBIfam" id="TIGR02937">
    <property type="entry name" value="sigma70-ECF"/>
    <property type="match status" value="1"/>
</dbReference>
<proteinExistence type="inferred from homology"/>
<dbReference type="SUPFAM" id="SSF88946">
    <property type="entry name" value="Sigma2 domain of RNA polymerase sigma factors"/>
    <property type="match status" value="1"/>
</dbReference>
<evidence type="ECO:0000256" key="2">
    <source>
        <dbReference type="ARBA" id="ARBA00023015"/>
    </source>
</evidence>
<gene>
    <name evidence="8" type="ORF">EDD66_103170</name>
</gene>
<dbReference type="InterPro" id="IPR013324">
    <property type="entry name" value="RNA_pol_sigma_r3/r4-like"/>
</dbReference>
<dbReference type="GO" id="GO:0003677">
    <property type="term" value="F:DNA binding"/>
    <property type="evidence" value="ECO:0007669"/>
    <property type="project" value="UniProtKB-KW"/>
</dbReference>
<dbReference type="Gene3D" id="1.10.10.10">
    <property type="entry name" value="Winged helix-like DNA-binding domain superfamily/Winged helix DNA-binding domain"/>
    <property type="match status" value="1"/>
</dbReference>
<organism evidence="8 9">
    <name type="scientific">Mobilisporobacter senegalensis</name>
    <dbReference type="NCBI Taxonomy" id="1329262"/>
    <lineage>
        <taxon>Bacteria</taxon>
        <taxon>Bacillati</taxon>
        <taxon>Bacillota</taxon>
        <taxon>Clostridia</taxon>
        <taxon>Lachnospirales</taxon>
        <taxon>Lachnospiraceae</taxon>
        <taxon>Mobilisporobacter</taxon>
    </lineage>
</organism>
<evidence type="ECO:0000256" key="1">
    <source>
        <dbReference type="ARBA" id="ARBA00010641"/>
    </source>
</evidence>
<dbReference type="Pfam" id="PF08281">
    <property type="entry name" value="Sigma70_r4_2"/>
    <property type="match status" value="1"/>
</dbReference>
<reference evidence="8 9" key="1">
    <citation type="submission" date="2018-11" db="EMBL/GenBank/DDBJ databases">
        <title>Genomic Encyclopedia of Type Strains, Phase IV (KMG-IV): sequencing the most valuable type-strain genomes for metagenomic binning, comparative biology and taxonomic classification.</title>
        <authorList>
            <person name="Goeker M."/>
        </authorList>
    </citation>
    <scope>NUCLEOTIDE SEQUENCE [LARGE SCALE GENOMIC DNA]</scope>
    <source>
        <strain evidence="8 9">DSM 26537</strain>
    </source>
</reference>
<keyword evidence="3" id="KW-0731">Sigma factor</keyword>
<evidence type="ECO:0000256" key="5">
    <source>
        <dbReference type="ARBA" id="ARBA00023163"/>
    </source>
</evidence>
<dbReference type="InterPro" id="IPR014284">
    <property type="entry name" value="RNA_pol_sigma-70_dom"/>
</dbReference>
<evidence type="ECO:0000256" key="4">
    <source>
        <dbReference type="ARBA" id="ARBA00023125"/>
    </source>
</evidence>
<dbReference type="Pfam" id="PF04542">
    <property type="entry name" value="Sigma70_r2"/>
    <property type="match status" value="1"/>
</dbReference>
<evidence type="ECO:0000313" key="8">
    <source>
        <dbReference type="EMBL" id="ROR29234.1"/>
    </source>
</evidence>
<comment type="caution">
    <text evidence="8">The sequence shown here is derived from an EMBL/GenBank/DDBJ whole genome shotgun (WGS) entry which is preliminary data.</text>
</comment>
<keyword evidence="4" id="KW-0238">DNA-binding</keyword>
<feature type="domain" description="RNA polymerase sigma factor 70 region 4 type 2" evidence="7">
    <location>
        <begin position="102"/>
        <end position="153"/>
    </location>
</feature>
<dbReference type="Gene3D" id="1.10.1740.10">
    <property type="match status" value="1"/>
</dbReference>
<dbReference type="PANTHER" id="PTHR43133:SF8">
    <property type="entry name" value="RNA POLYMERASE SIGMA FACTOR HI_1459-RELATED"/>
    <property type="match status" value="1"/>
</dbReference>
<dbReference type="InterPro" id="IPR013249">
    <property type="entry name" value="RNA_pol_sigma70_r4_t2"/>
</dbReference>
<accession>A0A3N1XRD4</accession>
<evidence type="ECO:0000259" key="7">
    <source>
        <dbReference type="Pfam" id="PF08281"/>
    </source>
</evidence>
<name>A0A3N1XRD4_9FIRM</name>
<keyword evidence="5" id="KW-0804">Transcription</keyword>